<keyword evidence="3" id="KW-1185">Reference proteome</keyword>
<reference evidence="2 3" key="1">
    <citation type="submission" date="2020-10" db="EMBL/GenBank/DDBJ databases">
        <title>Complete genome sequence of Paludibaculum fermentans P105T, a facultatively anaerobic acidobacterium capable of dissimilatory Fe(III) reduction.</title>
        <authorList>
            <person name="Dedysh S.N."/>
            <person name="Beletsky A.V."/>
            <person name="Kulichevskaya I.S."/>
            <person name="Mardanov A.V."/>
            <person name="Ravin N.V."/>
        </authorList>
    </citation>
    <scope>NUCLEOTIDE SEQUENCE [LARGE SCALE GENOMIC DNA]</scope>
    <source>
        <strain evidence="2 3">P105</strain>
    </source>
</reference>
<dbReference type="Proteomes" id="UP000593892">
    <property type="component" value="Chromosome"/>
</dbReference>
<evidence type="ECO:0000313" key="2">
    <source>
        <dbReference type="EMBL" id="QOY88164.1"/>
    </source>
</evidence>
<organism evidence="2 3">
    <name type="scientific">Paludibaculum fermentans</name>
    <dbReference type="NCBI Taxonomy" id="1473598"/>
    <lineage>
        <taxon>Bacteria</taxon>
        <taxon>Pseudomonadati</taxon>
        <taxon>Acidobacteriota</taxon>
        <taxon>Terriglobia</taxon>
        <taxon>Bryobacterales</taxon>
        <taxon>Bryobacteraceae</taxon>
        <taxon>Paludibaculum</taxon>
    </lineage>
</organism>
<accession>A0A7S7SKC6</accession>
<dbReference type="KEGG" id="pfer:IRI77_36420"/>
<proteinExistence type="predicted"/>
<keyword evidence="1" id="KW-0812">Transmembrane</keyword>
<dbReference type="RefSeq" id="WP_194449827.1">
    <property type="nucleotide sequence ID" value="NZ_CP063849.1"/>
</dbReference>
<dbReference type="EMBL" id="CP063849">
    <property type="protein sequence ID" value="QOY88164.1"/>
    <property type="molecule type" value="Genomic_DNA"/>
</dbReference>
<keyword evidence="1" id="KW-0472">Membrane</keyword>
<protein>
    <submittedName>
        <fullName evidence="2">Uncharacterized protein</fullName>
    </submittedName>
</protein>
<evidence type="ECO:0000256" key="1">
    <source>
        <dbReference type="SAM" id="Phobius"/>
    </source>
</evidence>
<feature type="transmembrane region" description="Helical" evidence="1">
    <location>
        <begin position="15"/>
        <end position="38"/>
    </location>
</feature>
<sequence>MFATIDSPYRPWPTLWGLCVVSGTLGLVIFYQGVWPLLLDIEPPVPRIAAFRVTRLAPAPTFKVVRAGGGRRTAHAAGSAVKHAMRSTASVIPGTAQWRDYVERGQGLDFAIVAEQSLPVLRAYGVPLAMASQRPRGKALLYDLQTGHLSPGVVAQGVVVREVVGLPAEFDKALRQAEFELGFRPRVWALYPGDLFAVLRSLTEEALKQQGVSADSVQEARVRMSLAGGRAFTVTLVGHS</sequence>
<evidence type="ECO:0000313" key="3">
    <source>
        <dbReference type="Proteomes" id="UP000593892"/>
    </source>
</evidence>
<gene>
    <name evidence="2" type="ORF">IRI77_36420</name>
</gene>
<keyword evidence="1" id="KW-1133">Transmembrane helix</keyword>
<name>A0A7S7SKC6_PALFE</name>
<dbReference type="AlphaFoldDB" id="A0A7S7SKC6"/>